<gene>
    <name evidence="1" type="ORF">L596_024212</name>
</gene>
<dbReference type="AlphaFoldDB" id="A0A4U5MG31"/>
<dbReference type="EMBL" id="AZBU02000008">
    <property type="protein sequence ID" value="TKR68197.1"/>
    <property type="molecule type" value="Genomic_DNA"/>
</dbReference>
<keyword evidence="2" id="KW-1185">Reference proteome</keyword>
<evidence type="ECO:0000313" key="1">
    <source>
        <dbReference type="EMBL" id="TKR68197.1"/>
    </source>
</evidence>
<organism evidence="1 2">
    <name type="scientific">Steinernema carpocapsae</name>
    <name type="common">Entomopathogenic nematode</name>
    <dbReference type="NCBI Taxonomy" id="34508"/>
    <lineage>
        <taxon>Eukaryota</taxon>
        <taxon>Metazoa</taxon>
        <taxon>Ecdysozoa</taxon>
        <taxon>Nematoda</taxon>
        <taxon>Chromadorea</taxon>
        <taxon>Rhabditida</taxon>
        <taxon>Tylenchina</taxon>
        <taxon>Panagrolaimomorpha</taxon>
        <taxon>Strongyloidoidea</taxon>
        <taxon>Steinernematidae</taxon>
        <taxon>Steinernema</taxon>
    </lineage>
</organism>
<sequence length="87" mass="9750">MPPPNKRTPTPPVHNYINYASTNSVNNVHSINNNNIHKSQHFYANHCAPKAHYYSEYQGGHHTTYIPIVRTGLPSSAAPKSRLVTDL</sequence>
<dbReference type="Proteomes" id="UP000298663">
    <property type="component" value="Unassembled WGS sequence"/>
</dbReference>
<name>A0A4U5MG31_STECR</name>
<comment type="caution">
    <text evidence="1">The sequence shown here is derived from an EMBL/GenBank/DDBJ whole genome shotgun (WGS) entry which is preliminary data.</text>
</comment>
<protein>
    <submittedName>
        <fullName evidence="1">Uncharacterized protein</fullName>
    </submittedName>
</protein>
<evidence type="ECO:0000313" key="2">
    <source>
        <dbReference type="Proteomes" id="UP000298663"/>
    </source>
</evidence>
<reference evidence="1 2" key="1">
    <citation type="journal article" date="2015" name="Genome Biol.">
        <title>Comparative genomics of Steinernema reveals deeply conserved gene regulatory networks.</title>
        <authorList>
            <person name="Dillman A.R."/>
            <person name="Macchietto M."/>
            <person name="Porter C.F."/>
            <person name="Rogers A."/>
            <person name="Williams B."/>
            <person name="Antoshechkin I."/>
            <person name="Lee M.M."/>
            <person name="Goodwin Z."/>
            <person name="Lu X."/>
            <person name="Lewis E.E."/>
            <person name="Goodrich-Blair H."/>
            <person name="Stock S.P."/>
            <person name="Adams B.J."/>
            <person name="Sternberg P.W."/>
            <person name="Mortazavi A."/>
        </authorList>
    </citation>
    <scope>NUCLEOTIDE SEQUENCE [LARGE SCALE GENOMIC DNA]</scope>
    <source>
        <strain evidence="1 2">ALL</strain>
    </source>
</reference>
<accession>A0A4U5MG31</accession>
<proteinExistence type="predicted"/>
<reference evidence="1 2" key="2">
    <citation type="journal article" date="2019" name="G3 (Bethesda)">
        <title>Hybrid Assembly of the Genome of the Entomopathogenic Nematode Steinernema carpocapsae Identifies the X-Chromosome.</title>
        <authorList>
            <person name="Serra L."/>
            <person name="Macchietto M."/>
            <person name="Macias-Munoz A."/>
            <person name="McGill C.J."/>
            <person name="Rodriguez I.M."/>
            <person name="Rodriguez B."/>
            <person name="Murad R."/>
            <person name="Mortazavi A."/>
        </authorList>
    </citation>
    <scope>NUCLEOTIDE SEQUENCE [LARGE SCALE GENOMIC DNA]</scope>
    <source>
        <strain evidence="1 2">ALL</strain>
    </source>
</reference>